<dbReference type="InterPro" id="IPR013107">
    <property type="entry name" value="Acyl-CoA_DH_C"/>
</dbReference>
<dbReference type="PANTHER" id="PTHR48083:SF19">
    <property type="entry name" value="FLAVIN-DEPENDENT MONOOXYGENASE, OXYGENASE SUBUNIT HSAA"/>
    <property type="match status" value="1"/>
</dbReference>
<dbReference type="GO" id="GO:0050660">
    <property type="term" value="F:flavin adenine dinucleotide binding"/>
    <property type="evidence" value="ECO:0007669"/>
    <property type="project" value="InterPro"/>
</dbReference>
<dbReference type="InterPro" id="IPR009100">
    <property type="entry name" value="AcylCoA_DH/oxidase_NM_dom_sf"/>
</dbReference>
<dbReference type="GO" id="GO:0033539">
    <property type="term" value="P:fatty acid beta-oxidation using acyl-CoA dehydrogenase"/>
    <property type="evidence" value="ECO:0007669"/>
    <property type="project" value="TreeGrafter"/>
</dbReference>
<dbReference type="SUPFAM" id="SSF47203">
    <property type="entry name" value="Acyl-CoA dehydrogenase C-terminal domain-like"/>
    <property type="match status" value="1"/>
</dbReference>
<organism evidence="7 8">
    <name type="scientific">Streptomyces yunnanensis</name>
    <dbReference type="NCBI Taxonomy" id="156453"/>
    <lineage>
        <taxon>Bacteria</taxon>
        <taxon>Bacillati</taxon>
        <taxon>Actinomycetota</taxon>
        <taxon>Actinomycetes</taxon>
        <taxon>Kitasatosporales</taxon>
        <taxon>Streptomycetaceae</taxon>
        <taxon>Streptomyces</taxon>
    </lineage>
</organism>
<dbReference type="InterPro" id="IPR013786">
    <property type="entry name" value="AcylCoA_DH/ox_N"/>
</dbReference>
<evidence type="ECO:0000259" key="5">
    <source>
        <dbReference type="Pfam" id="PF02771"/>
    </source>
</evidence>
<dbReference type="Pfam" id="PF08028">
    <property type="entry name" value="Acyl-CoA_dh_2"/>
    <property type="match status" value="1"/>
</dbReference>
<name>A0A9X8N466_9ACTN</name>
<dbReference type="Gene3D" id="1.20.140.10">
    <property type="entry name" value="Butyryl-CoA Dehydrogenase, subunit A, domain 3"/>
    <property type="match status" value="1"/>
</dbReference>
<dbReference type="GO" id="GO:0005737">
    <property type="term" value="C:cytoplasm"/>
    <property type="evidence" value="ECO:0007669"/>
    <property type="project" value="TreeGrafter"/>
</dbReference>
<comment type="caution">
    <text evidence="7">The sequence shown here is derived from an EMBL/GenBank/DDBJ whole genome shotgun (WGS) entry which is preliminary data.</text>
</comment>
<gene>
    <name evidence="7" type="ORF">SAMN05216268_11612</name>
</gene>
<evidence type="ECO:0000256" key="1">
    <source>
        <dbReference type="ARBA" id="ARBA00023002"/>
    </source>
</evidence>
<dbReference type="Pfam" id="PF02771">
    <property type="entry name" value="Acyl-CoA_dh_N"/>
    <property type="match status" value="1"/>
</dbReference>
<dbReference type="InterPro" id="IPR036250">
    <property type="entry name" value="AcylCo_DH-like_C"/>
</dbReference>
<comment type="similarity">
    <text evidence="2">Belongs to the HpaH/HsaA monooxygenase family.</text>
</comment>
<dbReference type="RefSeq" id="WP_286160399.1">
    <property type="nucleotide sequence ID" value="NZ_FRBK01000016.1"/>
</dbReference>
<keyword evidence="3" id="KW-0175">Coiled coil</keyword>
<dbReference type="EMBL" id="FRBK01000016">
    <property type="protein sequence ID" value="SHM90355.1"/>
    <property type="molecule type" value="Genomic_DNA"/>
</dbReference>
<evidence type="ECO:0000256" key="2">
    <source>
        <dbReference type="ARBA" id="ARBA00049661"/>
    </source>
</evidence>
<keyword evidence="1" id="KW-0560">Oxidoreductase</keyword>
<feature type="domain" description="Acyl-CoA dehydrogenase C-terminal" evidence="6">
    <location>
        <begin position="255"/>
        <end position="389"/>
    </location>
</feature>
<dbReference type="AlphaFoldDB" id="A0A9X8N466"/>
<proteinExistence type="inferred from homology"/>
<evidence type="ECO:0000256" key="3">
    <source>
        <dbReference type="SAM" id="Coils"/>
    </source>
</evidence>
<sequence>MATSAMNRAVGLTARTGPATGEEHADLPERAAGLVELLRRNAARTEQDRQVAEENIAALDEAGLFGIMTPERFGGRQASIRTLLEVTSELGRGCGSTAWVTSLINISGWAVGLYPERTQREVYEANPRARVCSALPPQGTSRAADGGQVISGRWGFASGCQHAGWVLLGMQVSGASGEQVDQGLALVPMEQLTIEDTWHVAGMCGTGSNTLVADGVFVPAHRILSVTKAKQGEYPTEFTDEALYRTAFIPALSLSLAGPLLGLARGGLELVLASLAKGRGISHTFYDEAREAPAAQTQLAEAAQLVDTAALHLMRAADDVDSWAASGRCMPVPDRTRVRMDIATVARRSREALEILLNVQGARGFADGSPLQRIWRDLGTGSRHAMINPAIANEIYGRSLLGIEEQVTPLI</sequence>
<protein>
    <submittedName>
        <fullName evidence="7">Acyl-CoA dehydrogenase</fullName>
    </submittedName>
</protein>
<evidence type="ECO:0000313" key="8">
    <source>
        <dbReference type="Proteomes" id="UP000184388"/>
    </source>
</evidence>
<feature type="coiled-coil region" evidence="3">
    <location>
        <begin position="35"/>
        <end position="62"/>
    </location>
</feature>
<dbReference type="Gene3D" id="1.10.540.10">
    <property type="entry name" value="Acyl-CoA dehydrogenase/oxidase, N-terminal domain"/>
    <property type="match status" value="1"/>
</dbReference>
<dbReference type="InterPro" id="IPR046373">
    <property type="entry name" value="Acyl-CoA_Oxase/DH_mid-dom_sf"/>
</dbReference>
<dbReference type="PIRSF" id="PIRSF016578">
    <property type="entry name" value="HsaA"/>
    <property type="match status" value="1"/>
</dbReference>
<dbReference type="PANTHER" id="PTHR48083">
    <property type="entry name" value="MEDIUM-CHAIN SPECIFIC ACYL-COA DEHYDROGENASE, MITOCHONDRIAL-RELATED"/>
    <property type="match status" value="1"/>
</dbReference>
<dbReference type="InterPro" id="IPR037069">
    <property type="entry name" value="AcylCoA_DH/ox_N_sf"/>
</dbReference>
<dbReference type="GO" id="GO:0003995">
    <property type="term" value="F:acyl-CoA dehydrogenase activity"/>
    <property type="evidence" value="ECO:0007669"/>
    <property type="project" value="TreeGrafter"/>
</dbReference>
<evidence type="ECO:0000256" key="4">
    <source>
        <dbReference type="SAM" id="MobiDB-lite"/>
    </source>
</evidence>
<reference evidence="8" key="1">
    <citation type="submission" date="2016-11" db="EMBL/GenBank/DDBJ databases">
        <authorList>
            <person name="Jaros S."/>
            <person name="Januszkiewicz K."/>
            <person name="Wedrychowicz H."/>
        </authorList>
    </citation>
    <scope>NUCLEOTIDE SEQUENCE [LARGE SCALE GENOMIC DNA]</scope>
    <source>
        <strain evidence="8">CGMCC 4.3555</strain>
    </source>
</reference>
<dbReference type="SUPFAM" id="SSF56645">
    <property type="entry name" value="Acyl-CoA dehydrogenase NM domain-like"/>
    <property type="match status" value="1"/>
</dbReference>
<dbReference type="Proteomes" id="UP000184388">
    <property type="component" value="Unassembled WGS sequence"/>
</dbReference>
<dbReference type="GO" id="GO:0016712">
    <property type="term" value="F:oxidoreductase activity, acting on paired donors, with incorporation or reduction of molecular oxygen, reduced flavin or flavoprotein as one donor, and incorporation of one atom of oxygen"/>
    <property type="evidence" value="ECO:0007669"/>
    <property type="project" value="TreeGrafter"/>
</dbReference>
<evidence type="ECO:0000313" key="7">
    <source>
        <dbReference type="EMBL" id="SHM90355.1"/>
    </source>
</evidence>
<accession>A0A9X8N466</accession>
<dbReference type="Gene3D" id="2.40.110.10">
    <property type="entry name" value="Butyryl-CoA Dehydrogenase, subunit A, domain 2"/>
    <property type="match status" value="1"/>
</dbReference>
<feature type="region of interest" description="Disordered" evidence="4">
    <location>
        <begin position="1"/>
        <end position="24"/>
    </location>
</feature>
<feature type="domain" description="Acyl-CoA dehydrogenase/oxidase N-terminal" evidence="5">
    <location>
        <begin position="30"/>
        <end position="122"/>
    </location>
</feature>
<evidence type="ECO:0000259" key="6">
    <source>
        <dbReference type="Pfam" id="PF08028"/>
    </source>
</evidence>
<dbReference type="InterPro" id="IPR050741">
    <property type="entry name" value="Acyl-CoA_dehydrogenase"/>
</dbReference>